<protein>
    <submittedName>
        <fullName evidence="3">Uncharacterized protein</fullName>
    </submittedName>
</protein>
<name>A0ABQ9YW77_9CRUS</name>
<keyword evidence="4" id="KW-1185">Reference proteome</keyword>
<feature type="transmembrane region" description="Helical" evidence="2">
    <location>
        <begin position="52"/>
        <end position="70"/>
    </location>
</feature>
<feature type="compositionally biased region" description="Basic residues" evidence="1">
    <location>
        <begin position="107"/>
        <end position="116"/>
    </location>
</feature>
<sequence length="134" mass="15411">MTKTRDKEKFNNFLFFSGYDWACYYAASCSLLLITTVLQVQSLSIKELVDEADGLIGATAVFLLNFSQFIRMFSYYGTQMCFPFVMRVFCVMTSSSSRQPVGLNGQRKNRVAHRGRAPTRTDLTREHFEMKGDR</sequence>
<proteinExistence type="predicted"/>
<organism evidence="3 4">
    <name type="scientific">Daphnia magna</name>
    <dbReference type="NCBI Taxonomy" id="35525"/>
    <lineage>
        <taxon>Eukaryota</taxon>
        <taxon>Metazoa</taxon>
        <taxon>Ecdysozoa</taxon>
        <taxon>Arthropoda</taxon>
        <taxon>Crustacea</taxon>
        <taxon>Branchiopoda</taxon>
        <taxon>Diplostraca</taxon>
        <taxon>Cladocera</taxon>
        <taxon>Anomopoda</taxon>
        <taxon>Daphniidae</taxon>
        <taxon>Daphnia</taxon>
    </lineage>
</organism>
<keyword evidence="2" id="KW-1133">Transmembrane helix</keyword>
<gene>
    <name evidence="3" type="ORF">OUZ56_006630</name>
</gene>
<keyword evidence="2" id="KW-0472">Membrane</keyword>
<reference evidence="3 4" key="1">
    <citation type="journal article" date="2023" name="Nucleic Acids Res.">
        <title>The hologenome of Daphnia magna reveals possible DNA methylation and microbiome-mediated evolution of the host genome.</title>
        <authorList>
            <person name="Chaturvedi A."/>
            <person name="Li X."/>
            <person name="Dhandapani V."/>
            <person name="Marshall H."/>
            <person name="Kissane S."/>
            <person name="Cuenca-Cambronero M."/>
            <person name="Asole G."/>
            <person name="Calvet F."/>
            <person name="Ruiz-Romero M."/>
            <person name="Marangio P."/>
            <person name="Guigo R."/>
            <person name="Rago D."/>
            <person name="Mirbahai L."/>
            <person name="Eastwood N."/>
            <person name="Colbourne J.K."/>
            <person name="Zhou J."/>
            <person name="Mallon E."/>
            <person name="Orsini L."/>
        </authorList>
    </citation>
    <scope>NUCLEOTIDE SEQUENCE [LARGE SCALE GENOMIC DNA]</scope>
    <source>
        <strain evidence="3">LRV0_1</strain>
    </source>
</reference>
<dbReference type="EMBL" id="JAOYFB010000001">
    <property type="protein sequence ID" value="KAK4004902.1"/>
    <property type="molecule type" value="Genomic_DNA"/>
</dbReference>
<evidence type="ECO:0000313" key="4">
    <source>
        <dbReference type="Proteomes" id="UP001234178"/>
    </source>
</evidence>
<feature type="transmembrane region" description="Helical" evidence="2">
    <location>
        <begin position="21"/>
        <end position="40"/>
    </location>
</feature>
<accession>A0ABQ9YW77</accession>
<evidence type="ECO:0000256" key="2">
    <source>
        <dbReference type="SAM" id="Phobius"/>
    </source>
</evidence>
<dbReference type="Proteomes" id="UP001234178">
    <property type="component" value="Unassembled WGS sequence"/>
</dbReference>
<comment type="caution">
    <text evidence="3">The sequence shown here is derived from an EMBL/GenBank/DDBJ whole genome shotgun (WGS) entry which is preliminary data.</text>
</comment>
<keyword evidence="2" id="KW-0812">Transmembrane</keyword>
<feature type="region of interest" description="Disordered" evidence="1">
    <location>
        <begin position="96"/>
        <end position="116"/>
    </location>
</feature>
<evidence type="ECO:0000256" key="1">
    <source>
        <dbReference type="SAM" id="MobiDB-lite"/>
    </source>
</evidence>
<evidence type="ECO:0000313" key="3">
    <source>
        <dbReference type="EMBL" id="KAK4004902.1"/>
    </source>
</evidence>